<keyword evidence="4" id="KW-1185">Reference proteome</keyword>
<evidence type="ECO:0000313" key="3">
    <source>
        <dbReference type="EMBL" id="MCD7459603.1"/>
    </source>
</evidence>
<protein>
    <recommendedName>
        <fullName evidence="2">C2 domain-containing protein</fullName>
    </recommendedName>
</protein>
<dbReference type="PROSITE" id="PS50004">
    <property type="entry name" value="C2"/>
    <property type="match status" value="1"/>
</dbReference>
<sequence>MDCHQVVTVAESFVVLDKPKSDSMDCQGKGGVIRNGEGFIGVLDVHVHQARDIHNICIYHKQDVYAKVSLTSDPEEAVSTDTINGGGQNPVFDQSLRLKVKTIETSVRCEIWMMSRVKNYLQDQLLGFTLVPLCDVLAENGKLEQEFTLSSSDLFHSPSGFVQLTLTYTGATPEVLEIPTPGLSLSAANGCDEGSGIAESIPCELVKIEFPDPKIVNENERMVTEYYAIPCTELDGSSKHIDSKENGEHVSSENVEISPESVAVEGQGAAEIKKLETSTLSASAESSPSISIPISSSSVCYTKQTSSEESVLPLKDSKGSAKEVNSTSPAVAVSSFTTPVVSVSIVPEQKVVQQDIVDMYMKSMQQFTEALEKMKLPLDIENGSPIQNGNDNTESSGSSERPQARPKGQSPRVFYGSNAFF</sequence>
<evidence type="ECO:0000259" key="2">
    <source>
        <dbReference type="PROSITE" id="PS50004"/>
    </source>
</evidence>
<dbReference type="SMART" id="SM00239">
    <property type="entry name" value="C2"/>
    <property type="match status" value="1"/>
</dbReference>
<proteinExistence type="predicted"/>
<dbReference type="Proteomes" id="UP000823775">
    <property type="component" value="Unassembled WGS sequence"/>
</dbReference>
<dbReference type="Pfam" id="PF00168">
    <property type="entry name" value="C2"/>
    <property type="match status" value="1"/>
</dbReference>
<dbReference type="PANTHER" id="PTHR31208">
    <property type="entry name" value="EXPRESSED PROTEIN"/>
    <property type="match status" value="1"/>
</dbReference>
<evidence type="ECO:0000313" key="4">
    <source>
        <dbReference type="Proteomes" id="UP000823775"/>
    </source>
</evidence>
<organism evidence="3 4">
    <name type="scientific">Datura stramonium</name>
    <name type="common">Jimsonweed</name>
    <name type="synonym">Common thornapple</name>
    <dbReference type="NCBI Taxonomy" id="4076"/>
    <lineage>
        <taxon>Eukaryota</taxon>
        <taxon>Viridiplantae</taxon>
        <taxon>Streptophyta</taxon>
        <taxon>Embryophyta</taxon>
        <taxon>Tracheophyta</taxon>
        <taxon>Spermatophyta</taxon>
        <taxon>Magnoliopsida</taxon>
        <taxon>eudicotyledons</taxon>
        <taxon>Gunneridae</taxon>
        <taxon>Pentapetalae</taxon>
        <taxon>asterids</taxon>
        <taxon>lamiids</taxon>
        <taxon>Solanales</taxon>
        <taxon>Solanaceae</taxon>
        <taxon>Solanoideae</taxon>
        <taxon>Datureae</taxon>
        <taxon>Datura</taxon>
    </lineage>
</organism>
<dbReference type="InterPro" id="IPR000008">
    <property type="entry name" value="C2_dom"/>
</dbReference>
<dbReference type="PANTHER" id="PTHR31208:SF10">
    <property type="entry name" value="C2 DOMAIN-CONTAINING PROTEIN"/>
    <property type="match status" value="1"/>
</dbReference>
<dbReference type="CDD" id="cd00030">
    <property type="entry name" value="C2"/>
    <property type="match status" value="1"/>
</dbReference>
<evidence type="ECO:0000256" key="1">
    <source>
        <dbReference type="SAM" id="MobiDB-lite"/>
    </source>
</evidence>
<feature type="compositionally biased region" description="Polar residues" evidence="1">
    <location>
        <begin position="384"/>
        <end position="401"/>
    </location>
</feature>
<feature type="region of interest" description="Disordered" evidence="1">
    <location>
        <begin position="380"/>
        <end position="421"/>
    </location>
</feature>
<name>A0ABS8SLA6_DATST</name>
<feature type="domain" description="C2" evidence="2">
    <location>
        <begin position="18"/>
        <end position="147"/>
    </location>
</feature>
<dbReference type="SUPFAM" id="SSF49562">
    <property type="entry name" value="C2 domain (Calcium/lipid-binding domain, CaLB)"/>
    <property type="match status" value="1"/>
</dbReference>
<dbReference type="InterPro" id="IPR035892">
    <property type="entry name" value="C2_domain_sf"/>
</dbReference>
<accession>A0ABS8SLA6</accession>
<dbReference type="Gene3D" id="2.60.40.150">
    <property type="entry name" value="C2 domain"/>
    <property type="match status" value="1"/>
</dbReference>
<gene>
    <name evidence="3" type="ORF">HAX54_041431</name>
</gene>
<reference evidence="3 4" key="1">
    <citation type="journal article" date="2021" name="BMC Genomics">
        <title>Datura genome reveals duplications of psychoactive alkaloid biosynthetic genes and high mutation rate following tissue culture.</title>
        <authorList>
            <person name="Rajewski A."/>
            <person name="Carter-House D."/>
            <person name="Stajich J."/>
            <person name="Litt A."/>
        </authorList>
    </citation>
    <scope>NUCLEOTIDE SEQUENCE [LARGE SCALE GENOMIC DNA]</scope>
    <source>
        <strain evidence="3">AR-01</strain>
    </source>
</reference>
<comment type="caution">
    <text evidence="3">The sequence shown here is derived from an EMBL/GenBank/DDBJ whole genome shotgun (WGS) entry which is preliminary data.</text>
</comment>
<dbReference type="EMBL" id="JACEIK010000598">
    <property type="protein sequence ID" value="MCD7459603.1"/>
    <property type="molecule type" value="Genomic_DNA"/>
</dbReference>